<keyword evidence="3" id="KW-1185">Reference proteome</keyword>
<proteinExistence type="predicted"/>
<accession>A0ABR9RRA5</accession>
<dbReference type="Proteomes" id="UP000756387">
    <property type="component" value="Unassembled WGS sequence"/>
</dbReference>
<dbReference type="InterPro" id="IPR005135">
    <property type="entry name" value="Endo/exonuclease/phosphatase"/>
</dbReference>
<dbReference type="Gene3D" id="3.60.10.10">
    <property type="entry name" value="Endonuclease/exonuclease/phosphatase"/>
    <property type="match status" value="1"/>
</dbReference>
<dbReference type="GO" id="GO:0004519">
    <property type="term" value="F:endonuclease activity"/>
    <property type="evidence" value="ECO:0007669"/>
    <property type="project" value="UniProtKB-KW"/>
</dbReference>
<comment type="caution">
    <text evidence="2">The sequence shown here is derived from an EMBL/GenBank/DDBJ whole genome shotgun (WGS) entry which is preliminary data.</text>
</comment>
<reference evidence="2 3" key="1">
    <citation type="submission" date="2020-10" db="EMBL/GenBank/DDBJ databases">
        <title>Nocardioides sp. isolated from sludge.</title>
        <authorList>
            <person name="Zhang X."/>
        </authorList>
    </citation>
    <scope>NUCLEOTIDE SEQUENCE [LARGE SCALE GENOMIC DNA]</scope>
    <source>
        <strain evidence="2 3">Y6</strain>
    </source>
</reference>
<keyword evidence="2" id="KW-0540">Nuclease</keyword>
<evidence type="ECO:0000259" key="1">
    <source>
        <dbReference type="Pfam" id="PF03372"/>
    </source>
</evidence>
<evidence type="ECO:0000313" key="3">
    <source>
        <dbReference type="Proteomes" id="UP000756387"/>
    </source>
</evidence>
<sequence>MLGGLAALPPHRGRVRRRIRRTTKGDAVRRRMTTWILGAVLAAGLATTAQSQTSDTDAGPIVAPEIVPVAAPSKLVVIQHNTDGSRTRYDSALQEAADTGAHAVILQEVCNSWVKEGLPTGWQHNYSPTKTKTTANACPGPHTDKGVLVAWTRPAEAVTTPTFSLKKEPKDRTRKPKLVCLGVTSGAKYTICGTHLVAFKNLCPDKDNPTPDCMQPADEIREQQARKIRNKVKGWLGDRRVIIGGDFNTNPKDTPLDYLYAQPAGASKQGRFIEAEQLGSKGKPVRKGQDTAEGRKIDYLFFSDNFTSVKHPGKLAPLKFIDAETPNGVKSGHARLLATVQIPDSIPGGDSAGDGSAPAPAPCADNDCFRAQLGVQDYVHNENSRRSDVRLRRFVLDRKFYARSYPDVDAWAQEAARVHGGNKYDYVESHWLNHGIAEGRMGSATFDPAYYLSIHPDVAAAYGATNFQGAIEHYVAHGQHEGRRSSIFFDVAHYKARYADIAGASNQDAM</sequence>
<dbReference type="RefSeq" id="WP_193637415.1">
    <property type="nucleotide sequence ID" value="NZ_JADCSA010000004.1"/>
</dbReference>
<protein>
    <submittedName>
        <fullName evidence="2">Endonuclease/exonuclease/phosphatase family protein</fullName>
    </submittedName>
</protein>
<dbReference type="Pfam" id="PF03372">
    <property type="entry name" value="Exo_endo_phos"/>
    <property type="match status" value="1"/>
</dbReference>
<organism evidence="2 3">
    <name type="scientific">Nocardioides malaquae</name>
    <dbReference type="NCBI Taxonomy" id="2773426"/>
    <lineage>
        <taxon>Bacteria</taxon>
        <taxon>Bacillati</taxon>
        <taxon>Actinomycetota</taxon>
        <taxon>Actinomycetes</taxon>
        <taxon>Propionibacteriales</taxon>
        <taxon>Nocardioidaceae</taxon>
        <taxon>Nocardioides</taxon>
    </lineage>
</organism>
<keyword evidence="2" id="KW-0378">Hydrolase</keyword>
<feature type="non-terminal residue" evidence="2">
    <location>
        <position position="510"/>
    </location>
</feature>
<dbReference type="EMBL" id="JADCSA010000004">
    <property type="protein sequence ID" value="MBE7324076.1"/>
    <property type="molecule type" value="Genomic_DNA"/>
</dbReference>
<evidence type="ECO:0000313" key="2">
    <source>
        <dbReference type="EMBL" id="MBE7324076.1"/>
    </source>
</evidence>
<keyword evidence="2" id="KW-0255">Endonuclease</keyword>
<dbReference type="InterPro" id="IPR036691">
    <property type="entry name" value="Endo/exonu/phosph_ase_sf"/>
</dbReference>
<gene>
    <name evidence="2" type="ORF">IEQ44_05380</name>
</gene>
<dbReference type="SUPFAM" id="SSF56219">
    <property type="entry name" value="DNase I-like"/>
    <property type="match status" value="1"/>
</dbReference>
<name>A0ABR9RRA5_9ACTN</name>
<feature type="domain" description="Endonuclease/exonuclease/phosphatase" evidence="1">
    <location>
        <begin position="79"/>
        <end position="309"/>
    </location>
</feature>